<dbReference type="InterPro" id="IPR041489">
    <property type="entry name" value="PDZ_6"/>
</dbReference>
<dbReference type="Pfam" id="PF05580">
    <property type="entry name" value="Peptidase_S55"/>
    <property type="match status" value="1"/>
</dbReference>
<dbReference type="Proteomes" id="UP001204562">
    <property type="component" value="Unassembled WGS sequence"/>
</dbReference>
<accession>A0AAW5JNT7</accession>
<dbReference type="AlphaFoldDB" id="A0AAW5JNT7"/>
<dbReference type="Gene3D" id="2.30.42.10">
    <property type="match status" value="1"/>
</dbReference>
<gene>
    <name evidence="2" type="primary">spoIVB</name>
    <name evidence="2" type="ORF">NE579_15315</name>
</gene>
<comment type="caution">
    <text evidence="2">The sequence shown here is derived from an EMBL/GenBank/DDBJ whole genome shotgun (WGS) entry which is preliminary data.</text>
</comment>
<dbReference type="InterPro" id="IPR009003">
    <property type="entry name" value="Peptidase_S1_PA"/>
</dbReference>
<evidence type="ECO:0000313" key="2">
    <source>
        <dbReference type="EMBL" id="MCQ4771806.1"/>
    </source>
</evidence>
<dbReference type="RefSeq" id="WP_256304862.1">
    <property type="nucleotide sequence ID" value="NZ_JANFYS010000055.1"/>
</dbReference>
<dbReference type="GO" id="GO:0016787">
    <property type="term" value="F:hydrolase activity"/>
    <property type="evidence" value="ECO:0007669"/>
    <property type="project" value="UniProtKB-KW"/>
</dbReference>
<dbReference type="Pfam" id="PF17820">
    <property type="entry name" value="PDZ_6"/>
    <property type="match status" value="1"/>
</dbReference>
<proteinExistence type="predicted"/>
<protein>
    <submittedName>
        <fullName evidence="2">SpoIVB peptidase</fullName>
        <ecNumber evidence="2">3.4.21.116</ecNumber>
    </submittedName>
</protein>
<name>A0AAW5JNT7_9FIRM</name>
<dbReference type="EC" id="3.4.21.116" evidence="2"/>
<dbReference type="EMBL" id="JANFYS010000055">
    <property type="protein sequence ID" value="MCQ4771806.1"/>
    <property type="molecule type" value="Genomic_DNA"/>
</dbReference>
<evidence type="ECO:0000313" key="3">
    <source>
        <dbReference type="Proteomes" id="UP001204562"/>
    </source>
</evidence>
<feature type="domain" description="Peptidase S55" evidence="1">
    <location>
        <begin position="141"/>
        <end position="375"/>
    </location>
</feature>
<dbReference type="SUPFAM" id="SSF50494">
    <property type="entry name" value="Trypsin-like serine proteases"/>
    <property type="match status" value="1"/>
</dbReference>
<keyword evidence="2" id="KW-0378">Hydrolase</keyword>
<dbReference type="InterPro" id="IPR014219">
    <property type="entry name" value="SpoIVB"/>
</dbReference>
<dbReference type="InterPro" id="IPR036034">
    <property type="entry name" value="PDZ_sf"/>
</dbReference>
<sequence>MNEEQHFMPWAGELLQAVRAAAVCLLAGLLVLSVTGRARAAGPGGEEARTTAAFGTGERMVVPLGRAVGIKMFSDGVLVVGLSEITGEAGSCAPAKDCGLRQGDIITHINDTQVDTIEQVQSVLQGLEGDRMSIRAIRGDKQMQLTAQAVKCSTDGAYKLGAWIRDSMAGIGTLTFYDPETGAFGALGHGINDVDTALLMPLESGSIMYATVADVKKGESGSPGELHGAFQVDRDMGELYANTGSGVFGTLTDDSLTDGLRPVPVAARREVKLGGATILSNIAGDTVEEYAVEITKVYPGSGGDTRELMVKVTDPRLLEATGGIVQGMSGSPILQNGKLVGAVTHVLVNNPTEGYGILAETMLAQTPQTLEAKVS</sequence>
<dbReference type="SUPFAM" id="SSF50156">
    <property type="entry name" value="PDZ domain-like"/>
    <property type="match status" value="1"/>
</dbReference>
<dbReference type="PROSITE" id="PS51494">
    <property type="entry name" value="SPOIVB"/>
    <property type="match status" value="1"/>
</dbReference>
<dbReference type="NCBIfam" id="TIGR02860">
    <property type="entry name" value="spore_IV_B"/>
    <property type="match status" value="1"/>
</dbReference>
<reference evidence="2" key="1">
    <citation type="submission" date="2022-06" db="EMBL/GenBank/DDBJ databases">
        <title>Isolation of gut microbiota from human fecal samples.</title>
        <authorList>
            <person name="Pamer E.G."/>
            <person name="Barat B."/>
            <person name="Waligurski E."/>
            <person name="Medina S."/>
            <person name="Paddock L."/>
            <person name="Mostad J."/>
        </authorList>
    </citation>
    <scope>NUCLEOTIDE SEQUENCE</scope>
    <source>
        <strain evidence="2">DFI.9.91</strain>
    </source>
</reference>
<evidence type="ECO:0000259" key="1">
    <source>
        <dbReference type="PROSITE" id="PS51494"/>
    </source>
</evidence>
<dbReference type="InterPro" id="IPR008763">
    <property type="entry name" value="Peptidase_S55"/>
</dbReference>
<organism evidence="2 3">
    <name type="scientific">Intestinimonas massiliensis</name>
    <name type="common">ex Afouda et al. 2020</name>
    <dbReference type="NCBI Taxonomy" id="1673721"/>
    <lineage>
        <taxon>Bacteria</taxon>
        <taxon>Bacillati</taxon>
        <taxon>Bacillota</taxon>
        <taxon>Clostridia</taxon>
        <taxon>Eubacteriales</taxon>
        <taxon>Intestinimonas</taxon>
    </lineage>
</organism>